<comment type="catalytic activity">
    <reaction evidence="13">
        <text>ATP + H2O + phospholipidSide 1 = ADP + phosphate + phospholipidSide 2.</text>
        <dbReference type="EC" id="7.6.2.1"/>
    </reaction>
</comment>
<evidence type="ECO:0000256" key="5">
    <source>
        <dbReference type="ARBA" id="ARBA00022840"/>
    </source>
</evidence>
<dbReference type="AlphaFoldDB" id="A0A8X8CZ51"/>
<evidence type="ECO:0000256" key="3">
    <source>
        <dbReference type="ARBA" id="ARBA00022723"/>
    </source>
</evidence>
<dbReference type="GO" id="GO:0000287">
    <property type="term" value="F:magnesium ion binding"/>
    <property type="evidence" value="ECO:0007669"/>
    <property type="project" value="UniProtKB-UniRule"/>
</dbReference>
<keyword evidence="8 13" id="KW-1133">Transmembrane helix</keyword>
<sequence length="1008" mass="113598">MTSGWPLLLSLDNSPVSEQPLPHHSGSFSALGVSLRDGSFNTSILHVAQGEPFEVDCSEKDEGRAHFFGDTRFRSVNPVGESFDLVVNTKRLYSLKSEFFEEVPLECPKQRSKHLVWWGATASEMLHNNNNTTFSTGFEISRDCGNLGKPKGRSRRRSVQFDDVLCEEDARFIHINDPRRTNDQKRYFTPGKDYGKRYKFYGIPMEIFFSFLSSIIVFQIMIPISLYITMELVRIGQSYFMIGDRHMFDSSSGSRFQCRSLNINEDLGQIRYVFSDKTGTLTENKMEFRRASVNGKNYGGPSPNAEQLLEENISATTTQKRWKLKSTITVDSELLKLLHKDLVGDERIVAHEFFLALAACNTVIPVRAHDGFSSCTDSQIFEDVETIDYQGESPDEQALVAAASAYGYTLFERTSGHIVIDVNGEKLRLGVLGMHEFDSVRKRMSVVIRYPNDAVKVLVKGADSSVLSILAKDSGKDDHARRSATYSHLTEYSSQGLRTLVIAARDLTEEELELWQCRFDDASTSLTDRAARLRQTAALIECDLNLLGVTAIEDKLQEGVPEAIESLRQAGIKVWVLTGDKQETAMSIGLSCKLLTPDMEKIIINGNSENDCRKLLSDAKAKCGLNLSNKGSQYLKCNAEMDYLQRPEKEEVPLALIIDGNSLVYILEKELESELFDIATYCKVVLCCRVAPLQKAGIVDLIKSRSDDMTLAIGDGANDVSMIQMADVGVGICGQEGRQAVMASDFAMGQFRFLKRLLLVHGHWNYQRIGYLILYNFYRNAVFVLMLFWYILFTAFSTTSALTDWSSVLYSVIYTSVPTIVVGILDKDLSHRTLLRYPKLYGVGYRHEAYNIRLFWVMMADTLWQSLVLFGIPIFIYKESTIDIWSIGNLWTVAVVILVNIHLAMDVQRWVSITHLAVWGSVIVAFACVVVLDSIPIFPNYGTIYHLTKSPTYWLTIFLIIVSALLPRFLVKLVHHHFWPSDIQIAREAEIMGRGPDYWGSKPVGSSS</sequence>
<evidence type="ECO:0000256" key="12">
    <source>
        <dbReference type="PIRSR" id="PIRSR606539-3"/>
    </source>
</evidence>
<feature type="binding site" evidence="11">
    <location>
        <position position="695"/>
    </location>
    <ligand>
        <name>ATP</name>
        <dbReference type="ChEBI" id="CHEBI:30616"/>
    </ligand>
</feature>
<feature type="binding site" evidence="11">
    <location>
        <position position="437"/>
    </location>
    <ligand>
        <name>ATP</name>
        <dbReference type="ChEBI" id="CHEBI:30616"/>
    </ligand>
</feature>
<feature type="transmembrane region" description="Helical" evidence="13">
    <location>
        <begin position="854"/>
        <end position="876"/>
    </location>
</feature>
<evidence type="ECO:0000256" key="1">
    <source>
        <dbReference type="ARBA" id="ARBA00004141"/>
    </source>
</evidence>
<comment type="cofactor">
    <cofactor evidence="12">
        <name>Mg(2+)</name>
        <dbReference type="ChEBI" id="CHEBI:18420"/>
    </cofactor>
</comment>
<evidence type="ECO:0000256" key="2">
    <source>
        <dbReference type="ARBA" id="ARBA00022692"/>
    </source>
</evidence>
<feature type="binding site" evidence="12">
    <location>
        <position position="715"/>
    </location>
    <ligand>
        <name>Mg(2+)</name>
        <dbReference type="ChEBI" id="CHEBI:18420"/>
    </ligand>
</feature>
<dbReference type="GO" id="GO:0005524">
    <property type="term" value="F:ATP binding"/>
    <property type="evidence" value="ECO:0007669"/>
    <property type="project" value="UniProtKB-UniRule"/>
</dbReference>
<dbReference type="Pfam" id="PF13246">
    <property type="entry name" value="Cation_ATPase"/>
    <property type="match status" value="1"/>
</dbReference>
<proteinExistence type="inferred from homology"/>
<dbReference type="OrthoDB" id="377733at2759"/>
<evidence type="ECO:0000256" key="11">
    <source>
        <dbReference type="PIRSR" id="PIRSR606539-2"/>
    </source>
</evidence>
<keyword evidence="7 13" id="KW-1278">Translocase</keyword>
<feature type="binding site" evidence="11">
    <location>
        <position position="396"/>
    </location>
    <ligand>
        <name>ATP</name>
        <dbReference type="ChEBI" id="CHEBI:30616"/>
    </ligand>
</feature>
<dbReference type="PANTHER" id="PTHR24092:SF148">
    <property type="entry name" value="PHOSPHOLIPID-TRANSPORTING ATPASE"/>
    <property type="match status" value="1"/>
</dbReference>
<feature type="transmembrane region" description="Helical" evidence="13">
    <location>
        <begin position="952"/>
        <end position="971"/>
    </location>
</feature>
<feature type="binding site" evidence="11">
    <location>
        <position position="578"/>
    </location>
    <ligand>
        <name>ATP</name>
        <dbReference type="ChEBI" id="CHEBI:30616"/>
    </ligand>
</feature>
<feature type="binding site" evidence="11">
    <location>
        <position position="276"/>
    </location>
    <ligand>
        <name>ATP</name>
        <dbReference type="ChEBI" id="CHEBI:30616"/>
    </ligand>
</feature>
<keyword evidence="4 11" id="KW-0547">Nucleotide-binding</keyword>
<protein>
    <recommendedName>
        <fullName evidence="13">Phospholipid-transporting ATPase</fullName>
        <ecNumber evidence="13">7.6.2.1</ecNumber>
    </recommendedName>
</protein>
<dbReference type="InterPro" id="IPR001757">
    <property type="entry name" value="P_typ_ATPase"/>
</dbReference>
<dbReference type="GO" id="GO:0005886">
    <property type="term" value="C:plasma membrane"/>
    <property type="evidence" value="ECO:0007669"/>
    <property type="project" value="TreeGrafter"/>
</dbReference>
<feature type="transmembrane region" description="Helical" evidence="13">
    <location>
        <begin position="910"/>
        <end position="932"/>
    </location>
</feature>
<dbReference type="FunFam" id="3.40.50.1000:FF:000221">
    <property type="entry name" value="Phospholipid-transporting ATPase"/>
    <property type="match status" value="1"/>
</dbReference>
<keyword evidence="6 12" id="KW-0460">Magnesium</keyword>
<comment type="similarity">
    <text evidence="13">Belongs to the cation transport ATPase (P-type) (TC 3.A.3) family. Type IV subfamily.</text>
</comment>
<dbReference type="InterPro" id="IPR006539">
    <property type="entry name" value="P-type_ATPase_IV"/>
</dbReference>
<dbReference type="GO" id="GO:0016887">
    <property type="term" value="F:ATP hydrolysis activity"/>
    <property type="evidence" value="ECO:0007669"/>
    <property type="project" value="InterPro"/>
</dbReference>
<dbReference type="EC" id="7.6.2.1" evidence="13"/>
<feature type="binding site" evidence="11">
    <location>
        <position position="580"/>
    </location>
    <ligand>
        <name>ATP</name>
        <dbReference type="ChEBI" id="CHEBI:30616"/>
    </ligand>
</feature>
<evidence type="ECO:0000256" key="13">
    <source>
        <dbReference type="RuleBase" id="RU362033"/>
    </source>
</evidence>
<evidence type="ECO:0000256" key="9">
    <source>
        <dbReference type="ARBA" id="ARBA00023136"/>
    </source>
</evidence>
<feature type="binding site" evidence="11">
    <location>
        <position position="278"/>
    </location>
    <ligand>
        <name>ATP</name>
        <dbReference type="ChEBI" id="CHEBI:30616"/>
    </ligand>
</feature>
<feature type="transmembrane region" description="Helical" evidence="13">
    <location>
        <begin position="808"/>
        <end position="826"/>
    </location>
</feature>
<dbReference type="SFLD" id="SFLDS00003">
    <property type="entry name" value="Haloacid_Dehalogenase"/>
    <property type="match status" value="1"/>
</dbReference>
<feature type="transmembrane region" description="Helical" evidence="13">
    <location>
        <begin position="207"/>
        <end position="228"/>
    </location>
</feature>
<feature type="binding site" evidence="11">
    <location>
        <position position="719"/>
    </location>
    <ligand>
        <name>ATP</name>
        <dbReference type="ChEBI" id="CHEBI:30616"/>
    </ligand>
</feature>
<feature type="binding site" evidence="12">
    <location>
        <position position="276"/>
    </location>
    <ligand>
        <name>Mg(2+)</name>
        <dbReference type="ChEBI" id="CHEBI:18420"/>
    </ligand>
</feature>
<keyword evidence="5 11" id="KW-0067">ATP-binding</keyword>
<dbReference type="SFLD" id="SFLDF00027">
    <property type="entry name" value="p-type_atpase"/>
    <property type="match status" value="1"/>
</dbReference>
<dbReference type="Proteomes" id="UP000886885">
    <property type="component" value="Chromosome 6A"/>
</dbReference>
<evidence type="ECO:0000259" key="14">
    <source>
        <dbReference type="Pfam" id="PF16212"/>
    </source>
</evidence>
<feature type="binding site" evidence="12">
    <location>
        <position position="719"/>
    </location>
    <ligand>
        <name>Mg(2+)</name>
        <dbReference type="ChEBI" id="CHEBI:18420"/>
    </ligand>
</feature>
<organism evidence="15 16">
    <name type="scientific">Populus tomentosa</name>
    <name type="common">Chinese white poplar</name>
    <dbReference type="NCBI Taxonomy" id="118781"/>
    <lineage>
        <taxon>Eukaryota</taxon>
        <taxon>Viridiplantae</taxon>
        <taxon>Streptophyta</taxon>
        <taxon>Embryophyta</taxon>
        <taxon>Tracheophyta</taxon>
        <taxon>Spermatophyta</taxon>
        <taxon>Magnoliopsida</taxon>
        <taxon>eudicotyledons</taxon>
        <taxon>Gunneridae</taxon>
        <taxon>Pentapetalae</taxon>
        <taxon>rosids</taxon>
        <taxon>fabids</taxon>
        <taxon>Malpighiales</taxon>
        <taxon>Salicaceae</taxon>
        <taxon>Saliceae</taxon>
        <taxon>Populus</taxon>
    </lineage>
</organism>
<feature type="binding site" evidence="11">
    <location>
        <position position="460"/>
    </location>
    <ligand>
        <name>ATP</name>
        <dbReference type="ChEBI" id="CHEBI:30616"/>
    </ligand>
</feature>
<feature type="domain" description="P-type ATPase C-terminal" evidence="14">
    <location>
        <begin position="741"/>
        <end position="981"/>
    </location>
</feature>
<comment type="subcellular location">
    <subcellularLocation>
        <location evidence="1 13">Membrane</location>
        <topology evidence="1 13">Multi-pass membrane protein</topology>
    </subcellularLocation>
</comment>
<reference evidence="15" key="1">
    <citation type="journal article" date="2020" name="bioRxiv">
        <title>Hybrid origin of Populus tomentosa Carr. identified through genome sequencing and phylogenomic analysis.</title>
        <authorList>
            <person name="An X."/>
            <person name="Gao K."/>
            <person name="Chen Z."/>
            <person name="Li J."/>
            <person name="Yang X."/>
            <person name="Yang X."/>
            <person name="Zhou J."/>
            <person name="Guo T."/>
            <person name="Zhao T."/>
            <person name="Huang S."/>
            <person name="Miao D."/>
            <person name="Khan W.U."/>
            <person name="Rao P."/>
            <person name="Ye M."/>
            <person name="Lei B."/>
            <person name="Liao W."/>
            <person name="Wang J."/>
            <person name="Ji L."/>
            <person name="Li Y."/>
            <person name="Guo B."/>
            <person name="Mustafa N.S."/>
            <person name="Li S."/>
            <person name="Yun Q."/>
            <person name="Keller S.R."/>
            <person name="Mao J."/>
            <person name="Zhang R."/>
            <person name="Strauss S.H."/>
        </authorList>
    </citation>
    <scope>NUCLEOTIDE SEQUENCE</scope>
    <source>
        <strain evidence="15">GM15</strain>
        <tissue evidence="15">Leaf</tissue>
    </source>
</reference>
<gene>
    <name evidence="15" type="ORF">POTOM_023127</name>
</gene>
<accession>A0A8X8CZ51</accession>
<dbReference type="GO" id="GO:0045332">
    <property type="term" value="P:phospholipid translocation"/>
    <property type="evidence" value="ECO:0007669"/>
    <property type="project" value="TreeGrafter"/>
</dbReference>
<keyword evidence="2 13" id="KW-0812">Transmembrane</keyword>
<feature type="binding site" evidence="11">
    <location>
        <position position="277"/>
    </location>
    <ligand>
        <name>ATP</name>
        <dbReference type="ChEBI" id="CHEBI:30616"/>
    </ligand>
</feature>
<keyword evidence="16" id="KW-1185">Reference proteome</keyword>
<evidence type="ECO:0000256" key="6">
    <source>
        <dbReference type="ARBA" id="ARBA00022842"/>
    </source>
</evidence>
<dbReference type="InterPro" id="IPR018303">
    <property type="entry name" value="ATPase_P-typ_P_site"/>
</dbReference>
<feature type="binding site" evidence="11">
    <location>
        <position position="718"/>
    </location>
    <ligand>
        <name>ATP</name>
        <dbReference type="ChEBI" id="CHEBI:30616"/>
    </ligand>
</feature>
<evidence type="ECO:0000256" key="10">
    <source>
        <dbReference type="PIRSR" id="PIRSR606539-1"/>
    </source>
</evidence>
<dbReference type="GO" id="GO:0140326">
    <property type="term" value="F:ATPase-coupled intramembrane lipid transporter activity"/>
    <property type="evidence" value="ECO:0007669"/>
    <property type="project" value="UniProtKB-EC"/>
</dbReference>
<evidence type="ECO:0000313" key="15">
    <source>
        <dbReference type="EMBL" id="KAG6771740.1"/>
    </source>
</evidence>
<feature type="binding site" evidence="11">
    <location>
        <position position="689"/>
    </location>
    <ligand>
        <name>ATP</name>
        <dbReference type="ChEBI" id="CHEBI:30616"/>
    </ligand>
</feature>
<dbReference type="NCBIfam" id="TIGR01494">
    <property type="entry name" value="ATPase_P-type"/>
    <property type="match status" value="2"/>
</dbReference>
<feature type="binding site" evidence="11">
    <location>
        <position position="579"/>
    </location>
    <ligand>
        <name>ATP</name>
        <dbReference type="ChEBI" id="CHEBI:30616"/>
    </ligand>
</feature>
<feature type="binding site" evidence="12">
    <location>
        <position position="278"/>
    </location>
    <ligand>
        <name>Mg(2+)</name>
        <dbReference type="ChEBI" id="CHEBI:18420"/>
    </ligand>
</feature>
<feature type="transmembrane region" description="Helical" evidence="13">
    <location>
        <begin position="882"/>
        <end position="903"/>
    </location>
</feature>
<dbReference type="Pfam" id="PF16212">
    <property type="entry name" value="PhoLip_ATPase_C"/>
    <property type="match status" value="1"/>
</dbReference>
<keyword evidence="9 13" id="KW-0472">Membrane</keyword>
<dbReference type="PANTHER" id="PTHR24092">
    <property type="entry name" value="PROBABLE PHOSPHOLIPID-TRANSPORTING ATPASE"/>
    <property type="match status" value="1"/>
</dbReference>
<dbReference type="InterPro" id="IPR044492">
    <property type="entry name" value="P_typ_ATPase_HD_dom"/>
</dbReference>
<feature type="active site" description="4-aspartylphosphate intermediate" evidence="10">
    <location>
        <position position="276"/>
    </location>
</feature>
<feature type="transmembrane region" description="Helical" evidence="13">
    <location>
        <begin position="777"/>
        <end position="796"/>
    </location>
</feature>
<dbReference type="SFLD" id="SFLDG00002">
    <property type="entry name" value="C1.7:_P-type_atpase_like"/>
    <property type="match status" value="1"/>
</dbReference>
<feature type="binding site" evidence="11">
    <location>
        <position position="498"/>
    </location>
    <ligand>
        <name>ATP</name>
        <dbReference type="ChEBI" id="CHEBI:30616"/>
    </ligand>
</feature>
<evidence type="ECO:0000256" key="8">
    <source>
        <dbReference type="ARBA" id="ARBA00022989"/>
    </source>
</evidence>
<dbReference type="InterPro" id="IPR032630">
    <property type="entry name" value="P_typ_ATPase_c"/>
</dbReference>
<evidence type="ECO:0000256" key="4">
    <source>
        <dbReference type="ARBA" id="ARBA00022741"/>
    </source>
</evidence>
<evidence type="ECO:0000256" key="7">
    <source>
        <dbReference type="ARBA" id="ARBA00022967"/>
    </source>
</evidence>
<comment type="caution">
    <text evidence="15">The sequence shown here is derived from an EMBL/GenBank/DDBJ whole genome shotgun (WGS) entry which is preliminary data.</text>
</comment>
<dbReference type="EMBL" id="JAAWWB010000011">
    <property type="protein sequence ID" value="KAG6771740.1"/>
    <property type="molecule type" value="Genomic_DNA"/>
</dbReference>
<dbReference type="PROSITE" id="PS00154">
    <property type="entry name" value="ATPASE_E1_E2"/>
    <property type="match status" value="1"/>
</dbReference>
<dbReference type="NCBIfam" id="TIGR01652">
    <property type="entry name" value="ATPase-Plipid"/>
    <property type="match status" value="1"/>
</dbReference>
<evidence type="ECO:0000313" key="16">
    <source>
        <dbReference type="Proteomes" id="UP000886885"/>
    </source>
</evidence>
<name>A0A8X8CZ51_POPTO</name>
<keyword evidence="3 12" id="KW-0479">Metal-binding</keyword>